<sequence>MGRFNDYARVLSLTPINWESVANSIDKFNTPEKNSQLSSENYGAYMPRALRMTTRKFGNNVSSNKLWRIPETRAQVGHSSPRPPLPSKKL</sequence>
<dbReference type="Proteomes" id="UP000822476">
    <property type="component" value="Unassembled WGS sequence"/>
</dbReference>
<evidence type="ECO:0000313" key="3">
    <source>
        <dbReference type="Proteomes" id="UP000822476"/>
    </source>
</evidence>
<accession>A0A8S9YQT4</accession>
<organism evidence="2 3">
    <name type="scientific">Paragonimus skrjabini miyazakii</name>
    <dbReference type="NCBI Taxonomy" id="59628"/>
    <lineage>
        <taxon>Eukaryota</taxon>
        <taxon>Metazoa</taxon>
        <taxon>Spiralia</taxon>
        <taxon>Lophotrochozoa</taxon>
        <taxon>Platyhelminthes</taxon>
        <taxon>Trematoda</taxon>
        <taxon>Digenea</taxon>
        <taxon>Plagiorchiida</taxon>
        <taxon>Troglotremata</taxon>
        <taxon>Troglotrematidae</taxon>
        <taxon>Paragonimus</taxon>
    </lineage>
</organism>
<dbReference type="EMBL" id="JTDE01005239">
    <property type="protein sequence ID" value="KAF7250687.1"/>
    <property type="molecule type" value="Genomic_DNA"/>
</dbReference>
<keyword evidence="3" id="KW-1185">Reference proteome</keyword>
<reference evidence="2" key="1">
    <citation type="submission" date="2019-07" db="EMBL/GenBank/DDBJ databases">
        <title>Annotation for the trematode Paragonimus miyazaki's.</title>
        <authorList>
            <person name="Choi Y.-J."/>
        </authorList>
    </citation>
    <scope>NUCLEOTIDE SEQUENCE</scope>
    <source>
        <strain evidence="2">Japan</strain>
    </source>
</reference>
<evidence type="ECO:0000256" key="1">
    <source>
        <dbReference type="SAM" id="MobiDB-lite"/>
    </source>
</evidence>
<feature type="compositionally biased region" description="Pro residues" evidence="1">
    <location>
        <begin position="81"/>
        <end position="90"/>
    </location>
</feature>
<name>A0A8S9YQT4_9TREM</name>
<feature type="region of interest" description="Disordered" evidence="1">
    <location>
        <begin position="68"/>
        <end position="90"/>
    </location>
</feature>
<proteinExistence type="predicted"/>
<dbReference type="AlphaFoldDB" id="A0A8S9YQT4"/>
<comment type="caution">
    <text evidence="2">The sequence shown here is derived from an EMBL/GenBank/DDBJ whole genome shotgun (WGS) entry which is preliminary data.</text>
</comment>
<protein>
    <submittedName>
        <fullName evidence="2">Uncharacterized protein</fullName>
    </submittedName>
</protein>
<gene>
    <name evidence="2" type="ORF">EG68_09787</name>
</gene>
<evidence type="ECO:0000313" key="2">
    <source>
        <dbReference type="EMBL" id="KAF7250687.1"/>
    </source>
</evidence>